<organism evidence="1 2">
    <name type="scientific">Saccharicrinis carchari</name>
    <dbReference type="NCBI Taxonomy" id="1168039"/>
    <lineage>
        <taxon>Bacteria</taxon>
        <taxon>Pseudomonadati</taxon>
        <taxon>Bacteroidota</taxon>
        <taxon>Bacteroidia</taxon>
        <taxon>Marinilabiliales</taxon>
        <taxon>Marinilabiliaceae</taxon>
        <taxon>Saccharicrinis</taxon>
    </lineage>
</organism>
<evidence type="ECO:0000313" key="2">
    <source>
        <dbReference type="Proteomes" id="UP000319040"/>
    </source>
</evidence>
<gene>
    <name evidence="1" type="ORF">SAMN06265379_103229</name>
</gene>
<dbReference type="AlphaFoldDB" id="A0A521CKI7"/>
<evidence type="ECO:0000313" key="1">
    <source>
        <dbReference type="EMBL" id="SMO59934.1"/>
    </source>
</evidence>
<accession>A0A521CKI7</accession>
<keyword evidence="2" id="KW-1185">Reference proteome</keyword>
<reference evidence="1 2" key="1">
    <citation type="submission" date="2017-05" db="EMBL/GenBank/DDBJ databases">
        <authorList>
            <person name="Varghese N."/>
            <person name="Submissions S."/>
        </authorList>
    </citation>
    <scope>NUCLEOTIDE SEQUENCE [LARGE SCALE GENOMIC DNA]</scope>
    <source>
        <strain evidence="1 2">DSM 27040</strain>
    </source>
</reference>
<dbReference type="Proteomes" id="UP000319040">
    <property type="component" value="Unassembled WGS sequence"/>
</dbReference>
<dbReference type="EMBL" id="FXTB01000003">
    <property type="protein sequence ID" value="SMO59934.1"/>
    <property type="molecule type" value="Genomic_DNA"/>
</dbReference>
<name>A0A521CKI7_SACCC</name>
<sequence length="130" mass="15461">MQLRKIQERIVYKVDKYTEDWGLNYRVRVQPPENNFLIYKDFVNEYVCLIQEDSIRIKSYFYPKSSVEKGYNNIEVAIWKNNLCIDYIASCTAGSKQQYTGKGTVSGNDIFITWIYHCSSSNSYRHHYTR</sequence>
<protein>
    <submittedName>
        <fullName evidence="1">Uncharacterized protein</fullName>
    </submittedName>
</protein>
<proteinExistence type="predicted"/>